<dbReference type="OrthoDB" id="9806673at2"/>
<dbReference type="FunFam" id="3.30.70.1660:FF:000004">
    <property type="entry name" value="Peptide chain release factor 1"/>
    <property type="match status" value="1"/>
</dbReference>
<evidence type="ECO:0000256" key="6">
    <source>
        <dbReference type="ARBA" id="ARBA00022917"/>
    </source>
</evidence>
<reference evidence="12" key="1">
    <citation type="submission" date="2018-07" db="EMBL/GenBank/DDBJ databases">
        <authorList>
            <person name="Safronova V.I."/>
            <person name="Chirak E.R."/>
            <person name="Sazanova A.L."/>
        </authorList>
    </citation>
    <scope>NUCLEOTIDE SEQUENCE [LARGE SCALE GENOMIC DNA]</scope>
    <source>
        <strain evidence="12">RCAM04685</strain>
    </source>
</reference>
<evidence type="ECO:0000256" key="9">
    <source>
        <dbReference type="SAM" id="MobiDB-lite"/>
    </source>
</evidence>
<dbReference type="SMART" id="SM00937">
    <property type="entry name" value="PCRF"/>
    <property type="match status" value="1"/>
</dbReference>
<dbReference type="InterPro" id="IPR050057">
    <property type="entry name" value="Prokaryotic/Mito_RF"/>
</dbReference>
<keyword evidence="4 7" id="KW-0488">Methylation</keyword>
<evidence type="ECO:0000256" key="4">
    <source>
        <dbReference type="ARBA" id="ARBA00022481"/>
    </source>
</evidence>
<comment type="caution">
    <text evidence="11">The sequence shown here is derived from an EMBL/GenBank/DDBJ whole genome shotgun (WGS) entry which is preliminary data.</text>
</comment>
<dbReference type="Pfam" id="PF03462">
    <property type="entry name" value="PCRF"/>
    <property type="match status" value="1"/>
</dbReference>
<dbReference type="GO" id="GO:0005829">
    <property type="term" value="C:cytosol"/>
    <property type="evidence" value="ECO:0007669"/>
    <property type="project" value="UniProtKB-ARBA"/>
</dbReference>
<protein>
    <recommendedName>
        <fullName evidence="7 8">Peptide chain release factor 1</fullName>
        <shortName evidence="7">RF-1</shortName>
    </recommendedName>
</protein>
<evidence type="ECO:0000256" key="3">
    <source>
        <dbReference type="ARBA" id="ARBA00010835"/>
    </source>
</evidence>
<dbReference type="InterPro" id="IPR045853">
    <property type="entry name" value="Pep_chain_release_fac_I_sf"/>
</dbReference>
<feature type="region of interest" description="Disordered" evidence="9">
    <location>
        <begin position="287"/>
        <end position="312"/>
    </location>
</feature>
<name>A0A370KYV1_9HYPH</name>
<dbReference type="PANTHER" id="PTHR43804:SF7">
    <property type="entry name" value="LD18447P"/>
    <property type="match status" value="1"/>
</dbReference>
<keyword evidence="6 7" id="KW-0648">Protein biosynthesis</keyword>
<evidence type="ECO:0000313" key="11">
    <source>
        <dbReference type="EMBL" id="RDJ20161.1"/>
    </source>
</evidence>
<dbReference type="NCBIfam" id="NF001859">
    <property type="entry name" value="PRK00591.1"/>
    <property type="match status" value="1"/>
</dbReference>
<comment type="similarity">
    <text evidence="3 7">Belongs to the prokaryotic/mitochondrial release factor family.</text>
</comment>
<dbReference type="InterPro" id="IPR005139">
    <property type="entry name" value="PCRF"/>
</dbReference>
<evidence type="ECO:0000256" key="2">
    <source>
        <dbReference type="ARBA" id="ARBA00004496"/>
    </source>
</evidence>
<evidence type="ECO:0000256" key="1">
    <source>
        <dbReference type="ARBA" id="ARBA00002986"/>
    </source>
</evidence>
<keyword evidence="5 7" id="KW-0963">Cytoplasm</keyword>
<dbReference type="InterPro" id="IPR000352">
    <property type="entry name" value="Pep_chain_release_fac_I"/>
</dbReference>
<comment type="subcellular location">
    <subcellularLocation>
        <location evidence="2 7">Cytoplasm</location>
    </subcellularLocation>
</comment>
<dbReference type="InterPro" id="IPR004373">
    <property type="entry name" value="RF-1"/>
</dbReference>
<feature type="compositionally biased region" description="Basic and acidic residues" evidence="9">
    <location>
        <begin position="287"/>
        <end position="309"/>
    </location>
</feature>
<dbReference type="PANTHER" id="PTHR43804">
    <property type="entry name" value="LD18447P"/>
    <property type="match status" value="1"/>
</dbReference>
<dbReference type="PROSITE" id="PS00745">
    <property type="entry name" value="RF_PROK_I"/>
    <property type="match status" value="1"/>
</dbReference>
<feature type="domain" description="Prokaryotic-type class I peptide chain release factors" evidence="10">
    <location>
        <begin position="229"/>
        <end position="245"/>
    </location>
</feature>
<dbReference type="GO" id="GO:0016149">
    <property type="term" value="F:translation release factor activity, codon specific"/>
    <property type="evidence" value="ECO:0007669"/>
    <property type="project" value="UniProtKB-UniRule"/>
</dbReference>
<proteinExistence type="inferred from homology"/>
<dbReference type="HAMAP" id="MF_00093">
    <property type="entry name" value="Rel_fac_1"/>
    <property type="match status" value="1"/>
</dbReference>
<dbReference type="FunFam" id="3.30.70.1660:FF:000002">
    <property type="entry name" value="Peptide chain release factor 1"/>
    <property type="match status" value="1"/>
</dbReference>
<dbReference type="Proteomes" id="UP000255207">
    <property type="component" value="Unassembled WGS sequence"/>
</dbReference>
<evidence type="ECO:0000256" key="8">
    <source>
        <dbReference type="NCBIfam" id="TIGR00019"/>
    </source>
</evidence>
<keyword evidence="12" id="KW-1185">Reference proteome</keyword>
<dbReference type="NCBIfam" id="TIGR00019">
    <property type="entry name" value="prfA"/>
    <property type="match status" value="1"/>
</dbReference>
<dbReference type="Gene3D" id="3.30.70.1660">
    <property type="match status" value="2"/>
</dbReference>
<dbReference type="Gene3D" id="3.30.160.20">
    <property type="match status" value="1"/>
</dbReference>
<dbReference type="SUPFAM" id="SSF75620">
    <property type="entry name" value="Release factor"/>
    <property type="match status" value="1"/>
</dbReference>
<dbReference type="Pfam" id="PF00472">
    <property type="entry name" value="RF-1"/>
    <property type="match status" value="1"/>
</dbReference>
<gene>
    <name evidence="7 11" type="primary">prfA</name>
    <name evidence="11" type="ORF">DWE98_26380</name>
</gene>
<evidence type="ECO:0000256" key="7">
    <source>
        <dbReference type="HAMAP-Rule" id="MF_00093"/>
    </source>
</evidence>
<evidence type="ECO:0000313" key="12">
    <source>
        <dbReference type="Proteomes" id="UP000255207"/>
    </source>
</evidence>
<dbReference type="Gene3D" id="6.10.140.1950">
    <property type="match status" value="1"/>
</dbReference>
<dbReference type="EMBL" id="QQTP01000022">
    <property type="protein sequence ID" value="RDJ20161.1"/>
    <property type="molecule type" value="Genomic_DNA"/>
</dbReference>
<dbReference type="FunFam" id="3.30.160.20:FF:000004">
    <property type="entry name" value="Peptide chain release factor 1"/>
    <property type="match status" value="1"/>
</dbReference>
<evidence type="ECO:0000256" key="5">
    <source>
        <dbReference type="ARBA" id="ARBA00022490"/>
    </source>
</evidence>
<sequence>MSLQLPQDRLDGIVARHAAATDEINRSSDATRIVELGKELAELDPVVAAIAAWRRAQTSLDEALALIDDPATDSEFRDLAYEERDAARAEIDIRAREILIALLPKDAADERGVILEIRAGTGGDEASLFAGDLLRMYQRHAAQKGWSVDILSESEGTVGGYKEVIAEIAGRGVYARLKYESGVHRVQRVPDTETSGRIHTSAATVAMLPLAGDVDVTLNDSDIRVDTMRSQGAGGQHVNKTESAVRLTHIPSGIVVLVQEERSQHKNKARAYDLLRAKLYDAERSRIDAERSADRRSQVGSGDRSERIRTYNFPQGRVTDHRINLTLYKLDEMLQGLALDEIIDALTAEHQAKLLAAEGAA</sequence>
<comment type="PTM">
    <text evidence="7">Methylated by PrmC. Methylation increases the termination efficiency of RF1.</text>
</comment>
<evidence type="ECO:0000259" key="10">
    <source>
        <dbReference type="PROSITE" id="PS00745"/>
    </source>
</evidence>
<feature type="modified residue" description="N5-methylglutamine" evidence="7">
    <location>
        <position position="236"/>
    </location>
</feature>
<dbReference type="RefSeq" id="WP_114832296.1">
    <property type="nucleotide sequence ID" value="NZ_QQTO01000022.1"/>
</dbReference>
<accession>A0A370KYV1</accession>
<organism evidence="11 12">
    <name type="scientific">Bosea caraganae</name>
    <dbReference type="NCBI Taxonomy" id="2763117"/>
    <lineage>
        <taxon>Bacteria</taxon>
        <taxon>Pseudomonadati</taxon>
        <taxon>Pseudomonadota</taxon>
        <taxon>Alphaproteobacteria</taxon>
        <taxon>Hyphomicrobiales</taxon>
        <taxon>Boseaceae</taxon>
        <taxon>Bosea</taxon>
    </lineage>
</organism>
<comment type="function">
    <text evidence="1 7">Peptide chain release factor 1 directs the termination of translation in response to the peptide chain termination codons UAG and UAA.</text>
</comment>
<dbReference type="AlphaFoldDB" id="A0A370KYV1"/>